<gene>
    <name evidence="1" type="primary">Acey_s0940.g3139</name>
    <name evidence="1" type="ORF">Y032_0940g3139</name>
</gene>
<evidence type="ECO:0000313" key="2">
    <source>
        <dbReference type="Proteomes" id="UP000024635"/>
    </source>
</evidence>
<dbReference type="Proteomes" id="UP000024635">
    <property type="component" value="Unassembled WGS sequence"/>
</dbReference>
<sequence>MVGLMRKLRGRLSILNDSNLPSLSYGTPHDNGIIILFNGGMMVTVANDEDLNKNKAIPKRSFYTVPLK</sequence>
<dbReference type="EMBL" id="JARK01000540">
    <property type="protein sequence ID" value="EYC36044.1"/>
    <property type="molecule type" value="Genomic_DNA"/>
</dbReference>
<accession>A0A016W8A7</accession>
<keyword evidence="2" id="KW-1185">Reference proteome</keyword>
<proteinExistence type="predicted"/>
<evidence type="ECO:0000313" key="1">
    <source>
        <dbReference type="EMBL" id="EYC36044.1"/>
    </source>
</evidence>
<name>A0A016W8A7_9BILA</name>
<reference evidence="2" key="1">
    <citation type="journal article" date="2015" name="Nat. Genet.">
        <title>The genome and transcriptome of the zoonotic hookworm Ancylostoma ceylanicum identify infection-specific gene families.</title>
        <authorList>
            <person name="Schwarz E.M."/>
            <person name="Hu Y."/>
            <person name="Antoshechkin I."/>
            <person name="Miller M.M."/>
            <person name="Sternberg P.W."/>
            <person name="Aroian R.V."/>
        </authorList>
    </citation>
    <scope>NUCLEOTIDE SEQUENCE</scope>
    <source>
        <strain evidence="2">HY135</strain>
    </source>
</reference>
<organism evidence="1 2">
    <name type="scientific">Ancylostoma ceylanicum</name>
    <dbReference type="NCBI Taxonomy" id="53326"/>
    <lineage>
        <taxon>Eukaryota</taxon>
        <taxon>Metazoa</taxon>
        <taxon>Ecdysozoa</taxon>
        <taxon>Nematoda</taxon>
        <taxon>Chromadorea</taxon>
        <taxon>Rhabditida</taxon>
        <taxon>Rhabditina</taxon>
        <taxon>Rhabditomorpha</taxon>
        <taxon>Strongyloidea</taxon>
        <taxon>Ancylostomatidae</taxon>
        <taxon>Ancylostomatinae</taxon>
        <taxon>Ancylostoma</taxon>
    </lineage>
</organism>
<dbReference type="AlphaFoldDB" id="A0A016W8A7"/>
<protein>
    <submittedName>
        <fullName evidence="1">Uncharacterized protein</fullName>
    </submittedName>
</protein>
<comment type="caution">
    <text evidence="1">The sequence shown here is derived from an EMBL/GenBank/DDBJ whole genome shotgun (WGS) entry which is preliminary data.</text>
</comment>